<dbReference type="PANTHER" id="PTHR43685">
    <property type="entry name" value="GLYCOSYLTRANSFERASE"/>
    <property type="match status" value="1"/>
</dbReference>
<dbReference type="AlphaFoldDB" id="A0A1F7SFN9"/>
<evidence type="ECO:0000313" key="2">
    <source>
        <dbReference type="EMBL" id="OGL52613.1"/>
    </source>
</evidence>
<dbReference type="InterPro" id="IPR001173">
    <property type="entry name" value="Glyco_trans_2-like"/>
</dbReference>
<feature type="domain" description="Glycosyltransferase 2-like" evidence="1">
    <location>
        <begin position="12"/>
        <end position="176"/>
    </location>
</feature>
<evidence type="ECO:0000313" key="3">
    <source>
        <dbReference type="Proteomes" id="UP000178082"/>
    </source>
</evidence>
<dbReference type="EMBL" id="MGDI01000031">
    <property type="protein sequence ID" value="OGL52613.1"/>
    <property type="molecule type" value="Genomic_DNA"/>
</dbReference>
<gene>
    <name evidence="2" type="ORF">A3G31_11660</name>
</gene>
<comment type="caution">
    <text evidence="2">The sequence shown here is derived from an EMBL/GenBank/DDBJ whole genome shotgun (WGS) entry which is preliminary data.</text>
</comment>
<dbReference type="SUPFAM" id="SSF53448">
    <property type="entry name" value="Nucleotide-diphospho-sugar transferases"/>
    <property type="match status" value="1"/>
</dbReference>
<dbReference type="InterPro" id="IPR050834">
    <property type="entry name" value="Glycosyltransf_2"/>
</dbReference>
<name>A0A1F7SFN9_9BACT</name>
<evidence type="ECO:0000259" key="1">
    <source>
        <dbReference type="Pfam" id="PF00535"/>
    </source>
</evidence>
<reference evidence="2 3" key="1">
    <citation type="journal article" date="2016" name="Nat. Commun.">
        <title>Thousands of microbial genomes shed light on interconnected biogeochemical processes in an aquifer system.</title>
        <authorList>
            <person name="Anantharaman K."/>
            <person name="Brown C.T."/>
            <person name="Hug L.A."/>
            <person name="Sharon I."/>
            <person name="Castelle C.J."/>
            <person name="Probst A.J."/>
            <person name="Thomas B.C."/>
            <person name="Singh A."/>
            <person name="Wilkins M.J."/>
            <person name="Karaoz U."/>
            <person name="Brodie E.L."/>
            <person name="Williams K.H."/>
            <person name="Hubbard S.S."/>
            <person name="Banfield J.F."/>
        </authorList>
    </citation>
    <scope>NUCLEOTIDE SEQUENCE [LARGE SCALE GENOMIC DNA]</scope>
</reference>
<dbReference type="InterPro" id="IPR029044">
    <property type="entry name" value="Nucleotide-diphossugar_trans"/>
</dbReference>
<protein>
    <recommendedName>
        <fullName evidence="1">Glycosyltransferase 2-like domain-containing protein</fullName>
    </recommendedName>
</protein>
<dbReference type="Proteomes" id="UP000178082">
    <property type="component" value="Unassembled WGS sequence"/>
</dbReference>
<organism evidence="2 3">
    <name type="scientific">Candidatus Schekmanbacteria bacterium RIFCSPLOWO2_12_FULL_38_15</name>
    <dbReference type="NCBI Taxonomy" id="1817883"/>
    <lineage>
        <taxon>Bacteria</taxon>
        <taxon>Candidatus Schekmaniibacteriota</taxon>
    </lineage>
</organism>
<dbReference type="PANTHER" id="PTHR43685:SF3">
    <property type="entry name" value="SLR2126 PROTEIN"/>
    <property type="match status" value="1"/>
</dbReference>
<proteinExistence type="predicted"/>
<dbReference type="Gene3D" id="3.90.550.10">
    <property type="entry name" value="Spore Coat Polysaccharide Biosynthesis Protein SpsA, Chain A"/>
    <property type="match status" value="1"/>
</dbReference>
<dbReference type="Pfam" id="PF00535">
    <property type="entry name" value="Glycos_transf_2"/>
    <property type="match status" value="1"/>
</dbReference>
<accession>A0A1F7SFN9</accession>
<sequence>MNIPPMDNFSVTVAIPCFNGEKYLSDNIVSILKQSRKPDEILVVDDGSTDCSAEIAGNFQEVKLIRHLSNLGLAESRNTALKNASGDIIVYLDADIIAHPKLLESLLSQYSSDDIAGVGGRGIENKWGMGGFSRKNEANNIYNQWRSLHASQGFGEKFIDGVSMLWGLCSSYRIEVLRIIGGFDKIYKTNGEDVDIGIKINNLGLKLVYTPDAIVYHRRDDDFDSLREMLFRWYFWGYKAKRKNRNPAFANYMKIILFASIKNIIYDLINKKNPSLALLSLKASGIELKATFRALWENLKE</sequence>
<dbReference type="STRING" id="1817883.A3G31_11660"/>